<keyword evidence="2" id="KW-0813">Transport</keyword>
<feature type="transmembrane region" description="Helical" evidence="10">
    <location>
        <begin position="29"/>
        <end position="47"/>
    </location>
</feature>
<comment type="similarity">
    <text evidence="7">Belongs to the drug/metabolite transporter (DMT) superfamily. Small multidrug resistance (SMR) (TC 2.A.7.1) family. Gdx/SugE subfamily.</text>
</comment>
<evidence type="ECO:0000256" key="5">
    <source>
        <dbReference type="ARBA" id="ARBA00022989"/>
    </source>
</evidence>
<dbReference type="InterPro" id="IPR000390">
    <property type="entry name" value="Small_drug/metabolite_transptr"/>
</dbReference>
<dbReference type="PANTHER" id="PTHR30561">
    <property type="entry name" value="SMR FAMILY PROTON-DEPENDENT DRUG EFFLUX TRANSPORTER SUGE"/>
    <property type="match status" value="1"/>
</dbReference>
<reference evidence="12" key="1">
    <citation type="journal article" date="2019" name="Int. J. Syst. Evol. Microbiol.">
        <title>The Global Catalogue of Microorganisms (GCM) 10K type strain sequencing project: providing services to taxonomists for standard genome sequencing and annotation.</title>
        <authorList>
            <consortium name="The Broad Institute Genomics Platform"/>
            <consortium name="The Broad Institute Genome Sequencing Center for Infectious Disease"/>
            <person name="Wu L."/>
            <person name="Ma J."/>
        </authorList>
    </citation>
    <scope>NUCLEOTIDE SEQUENCE [LARGE SCALE GENOMIC DNA]</scope>
    <source>
        <strain evidence="12">CCUG 61697</strain>
    </source>
</reference>
<keyword evidence="3" id="KW-1003">Cell membrane</keyword>
<keyword evidence="5 10" id="KW-1133">Transmembrane helix</keyword>
<dbReference type="PANTHER" id="PTHR30561:SF0">
    <property type="entry name" value="GUANIDINIUM EXPORTER"/>
    <property type="match status" value="1"/>
</dbReference>
<keyword evidence="4 9" id="KW-0812">Transmembrane</keyword>
<accession>A0ABW3J772</accession>
<evidence type="ECO:0000256" key="7">
    <source>
        <dbReference type="ARBA" id="ARBA00038151"/>
    </source>
</evidence>
<evidence type="ECO:0000256" key="8">
    <source>
        <dbReference type="ARBA" id="ARBA00039168"/>
    </source>
</evidence>
<organism evidence="11 12">
    <name type="scientific">Methyloligella solikamskensis</name>
    <dbReference type="NCBI Taxonomy" id="1177756"/>
    <lineage>
        <taxon>Bacteria</taxon>
        <taxon>Pseudomonadati</taxon>
        <taxon>Pseudomonadota</taxon>
        <taxon>Alphaproteobacteria</taxon>
        <taxon>Hyphomicrobiales</taxon>
        <taxon>Hyphomicrobiaceae</taxon>
        <taxon>Methyloligella</taxon>
    </lineage>
</organism>
<feature type="transmembrane region" description="Helical" evidence="10">
    <location>
        <begin position="59"/>
        <end position="79"/>
    </location>
</feature>
<sequence>MAWLALIGAGLIEIAWAWAMKESHGFTRLIPSVIVVLTIPPSIFLLSYAMKSLPLGTSYIAWTGIGAVGTFAIGSIFLGETLTPFRVGSAALIVIGLIGLKLASAE</sequence>
<evidence type="ECO:0000256" key="9">
    <source>
        <dbReference type="RuleBase" id="RU003942"/>
    </source>
</evidence>
<name>A0ABW3J772_9HYPH</name>
<proteinExistence type="inferred from homology"/>
<evidence type="ECO:0000256" key="2">
    <source>
        <dbReference type="ARBA" id="ARBA00022448"/>
    </source>
</evidence>
<evidence type="ECO:0000313" key="12">
    <source>
        <dbReference type="Proteomes" id="UP001597102"/>
    </source>
</evidence>
<gene>
    <name evidence="11" type="ORF">ACFQ2F_03105</name>
</gene>
<dbReference type="Pfam" id="PF00893">
    <property type="entry name" value="Multi_Drug_Res"/>
    <property type="match status" value="1"/>
</dbReference>
<dbReference type="EMBL" id="JBHTJO010000001">
    <property type="protein sequence ID" value="MFD0986083.1"/>
    <property type="molecule type" value="Genomic_DNA"/>
</dbReference>
<dbReference type="Proteomes" id="UP001597102">
    <property type="component" value="Unassembled WGS sequence"/>
</dbReference>
<comment type="caution">
    <text evidence="11">The sequence shown here is derived from an EMBL/GenBank/DDBJ whole genome shotgun (WGS) entry which is preliminary data.</text>
</comment>
<evidence type="ECO:0000256" key="10">
    <source>
        <dbReference type="SAM" id="Phobius"/>
    </source>
</evidence>
<dbReference type="RefSeq" id="WP_379085546.1">
    <property type="nucleotide sequence ID" value="NZ_JBHTJO010000001.1"/>
</dbReference>
<evidence type="ECO:0000313" key="11">
    <source>
        <dbReference type="EMBL" id="MFD0986083.1"/>
    </source>
</evidence>
<dbReference type="InterPro" id="IPR045324">
    <property type="entry name" value="Small_multidrug_res"/>
</dbReference>
<comment type="subcellular location">
    <subcellularLocation>
        <location evidence="1 9">Cell membrane</location>
        <topology evidence="1 9">Multi-pass membrane protein</topology>
    </subcellularLocation>
</comment>
<evidence type="ECO:0000256" key="1">
    <source>
        <dbReference type="ARBA" id="ARBA00004651"/>
    </source>
</evidence>
<feature type="transmembrane region" description="Helical" evidence="10">
    <location>
        <begin position="85"/>
        <end position="103"/>
    </location>
</feature>
<dbReference type="SUPFAM" id="SSF103481">
    <property type="entry name" value="Multidrug resistance efflux transporter EmrE"/>
    <property type="match status" value="1"/>
</dbReference>
<evidence type="ECO:0000256" key="6">
    <source>
        <dbReference type="ARBA" id="ARBA00023136"/>
    </source>
</evidence>
<evidence type="ECO:0000256" key="3">
    <source>
        <dbReference type="ARBA" id="ARBA00022475"/>
    </source>
</evidence>
<dbReference type="Gene3D" id="1.10.3730.20">
    <property type="match status" value="1"/>
</dbReference>
<dbReference type="InterPro" id="IPR037185">
    <property type="entry name" value="EmrE-like"/>
</dbReference>
<keyword evidence="6 10" id="KW-0472">Membrane</keyword>
<evidence type="ECO:0000256" key="4">
    <source>
        <dbReference type="ARBA" id="ARBA00022692"/>
    </source>
</evidence>
<keyword evidence="12" id="KW-1185">Reference proteome</keyword>
<protein>
    <recommendedName>
        <fullName evidence="8">Guanidinium exporter</fullName>
    </recommendedName>
</protein>